<dbReference type="RefSeq" id="WP_190209038.1">
    <property type="nucleotide sequence ID" value="NZ_BNBO01000002.1"/>
</dbReference>
<dbReference type="InterPro" id="IPR013751">
    <property type="entry name" value="ACP_syn_III_N"/>
</dbReference>
<reference evidence="6" key="1">
    <citation type="journal article" date="2014" name="Int. J. Syst. Evol. Microbiol.">
        <title>Complete genome sequence of Corynebacterium casei LMG S-19264T (=DSM 44701T), isolated from a smear-ripened cheese.</title>
        <authorList>
            <consortium name="US DOE Joint Genome Institute (JGI-PGF)"/>
            <person name="Walter F."/>
            <person name="Albersmeier A."/>
            <person name="Kalinowski J."/>
            <person name="Ruckert C."/>
        </authorList>
    </citation>
    <scope>NUCLEOTIDE SEQUENCE</scope>
    <source>
        <strain evidence="6">JCM 4646</strain>
    </source>
</reference>
<dbReference type="GO" id="GO:0044550">
    <property type="term" value="P:secondary metabolite biosynthetic process"/>
    <property type="evidence" value="ECO:0007669"/>
    <property type="project" value="TreeGrafter"/>
</dbReference>
<accession>A0A919FCA7</accession>
<dbReference type="Proteomes" id="UP000617734">
    <property type="component" value="Unassembled WGS sequence"/>
</dbReference>
<dbReference type="InterPro" id="IPR016039">
    <property type="entry name" value="Thiolase-like"/>
</dbReference>
<name>A0A919FCA7_9ACTN</name>
<dbReference type="GO" id="GO:0006633">
    <property type="term" value="P:fatty acid biosynthetic process"/>
    <property type="evidence" value="ECO:0007669"/>
    <property type="project" value="InterPro"/>
</dbReference>
<dbReference type="PANTHER" id="PTHR34069:SF2">
    <property type="entry name" value="BETA-KETOACYL-[ACYL-CARRIER-PROTEIN] SYNTHASE III"/>
    <property type="match status" value="1"/>
</dbReference>
<sequence>MASTEAYLTGVGTFLPGPPVDNATLAKMLGVSEEWIEVFIGTRTRHFARDVGTGEIQWSLADLCAQAAEQALADAGVDRSEIEFIVMGTATPDTLMPATVNHVADQLGLNHLPTYQLQSGCAGAVQALDLGRTLVLAGRHRTGLVIGGDVSSKHLDPSLDFSGKAPSELVNFVLFGDGAGAAVISAEPAGRRLALVRVLNQLTGLGREPGQVIEWFGMADRDSDRQALVEDYKAIEEGVPVMAVEILWELLGDLGWSAEDLDFLLPPQLSGRMTAKITAQLDVPGAEEISCVAETGNNGNALPFLQLERLAERIEPGQRALAVAVESSKWIKAGFAVEAF</sequence>
<dbReference type="PANTHER" id="PTHR34069">
    <property type="entry name" value="3-OXOACYL-[ACYL-CARRIER-PROTEIN] SYNTHASE 3"/>
    <property type="match status" value="1"/>
</dbReference>
<dbReference type="Pfam" id="PF08545">
    <property type="entry name" value="ACP_syn_III"/>
    <property type="match status" value="1"/>
</dbReference>
<keyword evidence="1" id="KW-0963">Cytoplasm</keyword>
<dbReference type="AlphaFoldDB" id="A0A919FCA7"/>
<comment type="caution">
    <text evidence="6">The sequence shown here is derived from an EMBL/GenBank/DDBJ whole genome shotgun (WGS) entry which is preliminary data.</text>
</comment>
<dbReference type="EMBL" id="BNBO01000002">
    <property type="protein sequence ID" value="GHH60181.1"/>
    <property type="molecule type" value="Genomic_DNA"/>
</dbReference>
<feature type="domain" description="Beta-ketoacyl-[acyl-carrier-protein] synthase III C-terminal" evidence="4">
    <location>
        <begin position="254"/>
        <end position="325"/>
    </location>
</feature>
<keyword evidence="3" id="KW-0012">Acyltransferase</keyword>
<evidence type="ECO:0000313" key="7">
    <source>
        <dbReference type="Proteomes" id="UP000617734"/>
    </source>
</evidence>
<evidence type="ECO:0000259" key="4">
    <source>
        <dbReference type="Pfam" id="PF08541"/>
    </source>
</evidence>
<reference evidence="6" key="2">
    <citation type="submission" date="2020-09" db="EMBL/GenBank/DDBJ databases">
        <authorList>
            <person name="Sun Q."/>
            <person name="Ohkuma M."/>
        </authorList>
    </citation>
    <scope>NUCLEOTIDE SEQUENCE</scope>
    <source>
        <strain evidence="6">JCM 4646</strain>
    </source>
</reference>
<keyword evidence="7" id="KW-1185">Reference proteome</keyword>
<organism evidence="6 7">
    <name type="scientific">Kitasatospora indigofera</name>
    <dbReference type="NCBI Taxonomy" id="67307"/>
    <lineage>
        <taxon>Bacteria</taxon>
        <taxon>Bacillati</taxon>
        <taxon>Actinomycetota</taxon>
        <taxon>Actinomycetes</taxon>
        <taxon>Kitasatosporales</taxon>
        <taxon>Streptomycetaceae</taxon>
        <taxon>Kitasatospora</taxon>
    </lineage>
</organism>
<dbReference type="Pfam" id="PF08541">
    <property type="entry name" value="ACP_syn_III_C"/>
    <property type="match status" value="1"/>
</dbReference>
<evidence type="ECO:0000259" key="5">
    <source>
        <dbReference type="Pfam" id="PF08545"/>
    </source>
</evidence>
<dbReference type="InterPro" id="IPR013747">
    <property type="entry name" value="ACP_syn_III_C"/>
</dbReference>
<dbReference type="GO" id="GO:0004315">
    <property type="term" value="F:3-oxoacyl-[acyl-carrier-protein] synthase activity"/>
    <property type="evidence" value="ECO:0007669"/>
    <property type="project" value="InterPro"/>
</dbReference>
<dbReference type="SUPFAM" id="SSF53901">
    <property type="entry name" value="Thiolase-like"/>
    <property type="match status" value="2"/>
</dbReference>
<evidence type="ECO:0000256" key="1">
    <source>
        <dbReference type="ARBA" id="ARBA00022490"/>
    </source>
</evidence>
<protein>
    <submittedName>
        <fullName evidence="6">3-oxoacyl-[acyl-carrier-protein] synthase III</fullName>
    </submittedName>
</protein>
<keyword evidence="2" id="KW-0808">Transferase</keyword>
<dbReference type="GeneID" id="95350969"/>
<evidence type="ECO:0000256" key="3">
    <source>
        <dbReference type="ARBA" id="ARBA00023315"/>
    </source>
</evidence>
<evidence type="ECO:0000313" key="6">
    <source>
        <dbReference type="EMBL" id="GHH60181.1"/>
    </source>
</evidence>
<gene>
    <name evidence="6" type="ORF">GCM10018781_04350</name>
</gene>
<evidence type="ECO:0000256" key="2">
    <source>
        <dbReference type="ARBA" id="ARBA00022679"/>
    </source>
</evidence>
<dbReference type="Gene3D" id="3.40.47.10">
    <property type="match status" value="2"/>
</dbReference>
<proteinExistence type="predicted"/>
<feature type="domain" description="Beta-ketoacyl-[acyl-carrier-protein] synthase III N-terminal" evidence="5">
    <location>
        <begin position="117"/>
        <end position="188"/>
    </location>
</feature>